<sequence length="353" mass="40026">MNMPVMQIGKESECYPAAIVAPPPSPIPTGKGSRSAANDSFIKYLVKSSHVPELTLPETHRSYFPSTDIHQQPITIDYRLLTAYDHDSIQRLTKSAKEYGAFLITGHKISVEEARSRQSLQEAEFDREIPRGYQIDRREISRGNFRESTIIWRRELTETGEGFGRLSKNIDDVSYELDRIAKEVIRGLSRARGGEKLLSDELEMEATVRIYRYVRGDQSELRKNMQKDEDADSAFILRVMFPIETLPESAHWSEGEGGPIAVHWRVDPVVVTCGRQLEEWSHGELKSACSPEPDFQIGISGLLIEYECFLTRSPPPPPTPRGSDQWTLSLAHQVLIVLIVSFLLKFLAEVWSP</sequence>
<dbReference type="InterPro" id="IPR027443">
    <property type="entry name" value="IPNS-like_sf"/>
</dbReference>
<organism evidence="1 2">
    <name type="scientific">Trapa natans</name>
    <name type="common">Water chestnut</name>
    <dbReference type="NCBI Taxonomy" id="22666"/>
    <lineage>
        <taxon>Eukaryota</taxon>
        <taxon>Viridiplantae</taxon>
        <taxon>Streptophyta</taxon>
        <taxon>Embryophyta</taxon>
        <taxon>Tracheophyta</taxon>
        <taxon>Spermatophyta</taxon>
        <taxon>Magnoliopsida</taxon>
        <taxon>eudicotyledons</taxon>
        <taxon>Gunneridae</taxon>
        <taxon>Pentapetalae</taxon>
        <taxon>rosids</taxon>
        <taxon>malvids</taxon>
        <taxon>Myrtales</taxon>
        <taxon>Lythraceae</taxon>
        <taxon>Trapa</taxon>
    </lineage>
</organism>
<dbReference type="PANTHER" id="PTHR34945">
    <property type="entry name" value="2-OXOGLUTARATE (2OG) AND FE(II)-DEPENDENT OXYGENASE SUPERFAMILY PROTEIN"/>
    <property type="match status" value="1"/>
</dbReference>
<dbReference type="EMBL" id="JAXQNO010000005">
    <property type="protein sequence ID" value="KAK4798633.1"/>
    <property type="molecule type" value="Genomic_DNA"/>
</dbReference>
<name>A0AAN7RJ16_TRANT</name>
<dbReference type="Proteomes" id="UP001346149">
    <property type="component" value="Unassembled WGS sequence"/>
</dbReference>
<dbReference type="Gene3D" id="2.60.120.330">
    <property type="entry name" value="B-lactam Antibiotic, Isopenicillin N Synthase, Chain"/>
    <property type="match status" value="1"/>
</dbReference>
<comment type="caution">
    <text evidence="1">The sequence shown here is derived from an EMBL/GenBank/DDBJ whole genome shotgun (WGS) entry which is preliminary data.</text>
</comment>
<evidence type="ECO:0008006" key="3">
    <source>
        <dbReference type="Google" id="ProtNLM"/>
    </source>
</evidence>
<keyword evidence="2" id="KW-1185">Reference proteome</keyword>
<accession>A0AAN7RJ16</accession>
<protein>
    <recommendedName>
        <fullName evidence="3">Non-haem dioxygenase N-terminal domain-containing protein</fullName>
    </recommendedName>
</protein>
<evidence type="ECO:0000313" key="2">
    <source>
        <dbReference type="Proteomes" id="UP001346149"/>
    </source>
</evidence>
<evidence type="ECO:0000313" key="1">
    <source>
        <dbReference type="EMBL" id="KAK4798633.1"/>
    </source>
</evidence>
<gene>
    <name evidence="1" type="ORF">SAY86_030959</name>
</gene>
<dbReference type="AlphaFoldDB" id="A0AAN7RJ16"/>
<proteinExistence type="predicted"/>
<dbReference type="PANTHER" id="PTHR34945:SF4">
    <property type="entry name" value="2-OXOGLUTARATE (2OG) AND FE(II)-DEPENDENT OXYGENASE SUPERFAMILY PROTEIN"/>
    <property type="match status" value="1"/>
</dbReference>
<dbReference type="SUPFAM" id="SSF51197">
    <property type="entry name" value="Clavaminate synthase-like"/>
    <property type="match status" value="1"/>
</dbReference>
<reference evidence="1 2" key="1">
    <citation type="journal article" date="2023" name="Hortic Res">
        <title>Pangenome of water caltrop reveals structural variations and asymmetric subgenome divergence after allopolyploidization.</title>
        <authorList>
            <person name="Zhang X."/>
            <person name="Chen Y."/>
            <person name="Wang L."/>
            <person name="Yuan Y."/>
            <person name="Fang M."/>
            <person name="Shi L."/>
            <person name="Lu R."/>
            <person name="Comes H.P."/>
            <person name="Ma Y."/>
            <person name="Chen Y."/>
            <person name="Huang G."/>
            <person name="Zhou Y."/>
            <person name="Zheng Z."/>
            <person name="Qiu Y."/>
        </authorList>
    </citation>
    <scope>NUCLEOTIDE SEQUENCE [LARGE SCALE GENOMIC DNA]</scope>
    <source>
        <strain evidence="1">F231</strain>
    </source>
</reference>